<evidence type="ECO:0000313" key="8">
    <source>
        <dbReference type="EMBL" id="EEO30442.1"/>
    </source>
</evidence>
<dbReference type="GO" id="GO:0010945">
    <property type="term" value="F:coenzyme A diphosphatase activity"/>
    <property type="evidence" value="ECO:0007669"/>
    <property type="project" value="InterPro"/>
</dbReference>
<evidence type="ECO:0000256" key="5">
    <source>
        <dbReference type="ARBA" id="ARBA00022842"/>
    </source>
</evidence>
<dbReference type="CDD" id="cd03426">
    <property type="entry name" value="NUDIX_CoAse_Nudt7"/>
    <property type="match status" value="1"/>
</dbReference>
<feature type="domain" description="Nudix hydrolase" evidence="7">
    <location>
        <begin position="63"/>
        <end position="201"/>
    </location>
</feature>
<keyword evidence="3" id="KW-0479">Metal-binding</keyword>
<dbReference type="EMBL" id="GG658170">
    <property type="protein sequence ID" value="EEO30442.1"/>
    <property type="molecule type" value="Genomic_DNA"/>
</dbReference>
<evidence type="ECO:0000256" key="4">
    <source>
        <dbReference type="ARBA" id="ARBA00022801"/>
    </source>
</evidence>
<sequence>MQGGNVAKLGFEPENLPVDFVGSGEAIDPEKLTPEWIRKRFSNPPVWKPEINSEPAFVHRDRWIPAAVLVPLVDRKDGLSLMLTQRAAHMHDHPGQISFPGGRVDLTDSTRIETALREMEEEVGIDRQHVSVLGTLPEYRTGSGYRVTPVVSIVTPPFDLHANPDEVAEVFEVPFPFFMDGTNYQMRTAEFPNGAGKRSFYTIPYENRVVWGATAGMLRNLYHFLSAK</sequence>
<dbReference type="PANTHER" id="PTHR12992">
    <property type="entry name" value="NUDIX HYDROLASE"/>
    <property type="match status" value="1"/>
</dbReference>
<dbReference type="InterPro" id="IPR000086">
    <property type="entry name" value="NUDIX_hydrolase_dom"/>
</dbReference>
<keyword evidence="6" id="KW-0464">Manganese</keyword>
<keyword evidence="4 8" id="KW-0378">Hydrolase</keyword>
<reference evidence="8 9" key="1">
    <citation type="submission" date="2009-02" db="EMBL/GenBank/DDBJ databases">
        <title>The Genome Sequence of Oxalobacter formigenes OXCC13.</title>
        <authorList>
            <consortium name="The Broad Institute Genome Sequencing Platform"/>
            <person name="Ward D."/>
            <person name="Young S.K."/>
            <person name="Kodira C.D."/>
            <person name="Zeng Q."/>
            <person name="Koehrsen M."/>
            <person name="Alvarado L."/>
            <person name="Berlin A."/>
            <person name="Borenstein D."/>
            <person name="Chen Z."/>
            <person name="Engels R."/>
            <person name="Freedman E."/>
            <person name="Gellesch M."/>
            <person name="Goldberg J."/>
            <person name="Griggs A."/>
            <person name="Gujja S."/>
            <person name="Heiman D."/>
            <person name="Hepburn T."/>
            <person name="Howarth C."/>
            <person name="Jen D."/>
            <person name="Larson L."/>
            <person name="Lewis B."/>
            <person name="Mehta T."/>
            <person name="Park D."/>
            <person name="Pearson M."/>
            <person name="Roberts A."/>
            <person name="Saif S."/>
            <person name="Shea T."/>
            <person name="Shenoy N."/>
            <person name="Sisk P."/>
            <person name="Stolte C."/>
            <person name="Sykes S."/>
            <person name="Walk T."/>
            <person name="White J."/>
            <person name="Yandava C."/>
            <person name="Allison M.J."/>
            <person name="Lander E."/>
            <person name="Nusbaum C."/>
            <person name="Galagan J."/>
            <person name="Birren B."/>
        </authorList>
    </citation>
    <scope>NUCLEOTIDE SEQUENCE [LARGE SCALE GENOMIC DNA]</scope>
    <source>
        <strain evidence="8 9">OXCC13</strain>
    </source>
</reference>
<dbReference type="Gene3D" id="3.90.79.10">
    <property type="entry name" value="Nucleoside Triphosphate Pyrophosphohydrolase"/>
    <property type="match status" value="1"/>
</dbReference>
<dbReference type="InterPro" id="IPR015797">
    <property type="entry name" value="NUDIX_hydrolase-like_dom_sf"/>
</dbReference>
<evidence type="ECO:0000256" key="1">
    <source>
        <dbReference type="ARBA" id="ARBA00001936"/>
    </source>
</evidence>
<evidence type="ECO:0000256" key="2">
    <source>
        <dbReference type="ARBA" id="ARBA00001946"/>
    </source>
</evidence>
<gene>
    <name evidence="8" type="ORF">OFBG_01470</name>
</gene>
<comment type="cofactor">
    <cofactor evidence="1">
        <name>Mn(2+)</name>
        <dbReference type="ChEBI" id="CHEBI:29035"/>
    </cofactor>
</comment>
<dbReference type="Pfam" id="PF00293">
    <property type="entry name" value="NUDIX"/>
    <property type="match status" value="1"/>
</dbReference>
<evidence type="ECO:0000256" key="3">
    <source>
        <dbReference type="ARBA" id="ARBA00022723"/>
    </source>
</evidence>
<dbReference type="STRING" id="847.BRW83_0632"/>
<keyword evidence="5" id="KW-0460">Magnesium</keyword>
<dbReference type="PROSITE" id="PS51462">
    <property type="entry name" value="NUDIX"/>
    <property type="match status" value="1"/>
</dbReference>
<keyword evidence="9" id="KW-1185">Reference proteome</keyword>
<dbReference type="HOGENOM" id="CLU_040940_5_1_4"/>
<dbReference type="NCBIfam" id="NF007980">
    <property type="entry name" value="PRK10707.1"/>
    <property type="match status" value="1"/>
</dbReference>
<dbReference type="AlphaFoldDB" id="C3XB66"/>
<evidence type="ECO:0000313" key="9">
    <source>
        <dbReference type="Proteomes" id="UP000005089"/>
    </source>
</evidence>
<dbReference type="InterPro" id="IPR045121">
    <property type="entry name" value="CoAse"/>
</dbReference>
<organism evidence="8 9">
    <name type="scientific">Oxalobacter formigenes OXCC13</name>
    <dbReference type="NCBI Taxonomy" id="556269"/>
    <lineage>
        <taxon>Bacteria</taxon>
        <taxon>Pseudomonadati</taxon>
        <taxon>Pseudomonadota</taxon>
        <taxon>Betaproteobacteria</taxon>
        <taxon>Burkholderiales</taxon>
        <taxon>Oxalobacteraceae</taxon>
        <taxon>Oxalobacter</taxon>
    </lineage>
</organism>
<dbReference type="Proteomes" id="UP000005089">
    <property type="component" value="Unassembled WGS sequence"/>
</dbReference>
<accession>C3XB66</accession>
<dbReference type="GO" id="GO:0046872">
    <property type="term" value="F:metal ion binding"/>
    <property type="evidence" value="ECO:0007669"/>
    <property type="project" value="UniProtKB-KW"/>
</dbReference>
<dbReference type="SUPFAM" id="SSF55811">
    <property type="entry name" value="Nudix"/>
    <property type="match status" value="1"/>
</dbReference>
<proteinExistence type="predicted"/>
<dbReference type="PANTHER" id="PTHR12992:SF11">
    <property type="entry name" value="MITOCHONDRIAL COENZYME A DIPHOSPHATASE NUDT8"/>
    <property type="match status" value="1"/>
</dbReference>
<dbReference type="eggNOG" id="COG0494">
    <property type="taxonomic scope" value="Bacteria"/>
</dbReference>
<protein>
    <submittedName>
        <fullName evidence="8">Hydrolase, NUDIX family</fullName>
    </submittedName>
</protein>
<evidence type="ECO:0000259" key="7">
    <source>
        <dbReference type="PROSITE" id="PS51462"/>
    </source>
</evidence>
<name>C3XB66_OXAFO</name>
<evidence type="ECO:0000256" key="6">
    <source>
        <dbReference type="ARBA" id="ARBA00023211"/>
    </source>
</evidence>
<comment type="cofactor">
    <cofactor evidence="2">
        <name>Mg(2+)</name>
        <dbReference type="ChEBI" id="CHEBI:18420"/>
    </cofactor>
</comment>